<sequence length="166" mass="20215">MNYILFFLYWFWIIMILFMFLKHPLLMSVMLIINTFFLCIFISVYSFSSWNSYILFLMFLGGILILFLYNISLISTEIFSFMLKKKDVMKMVFIYLILSSFFFMKQSFHNDMMNIFYMKNIYSMMTFFLSENKNSITFFIIYLFLTLICVVNLIYLMKDKGAIRKM</sequence>
<feature type="transmembrane region" description="Helical" evidence="1">
    <location>
        <begin position="92"/>
        <end position="108"/>
    </location>
</feature>
<keyword evidence="1" id="KW-0472">Membrane</keyword>
<geneLocation type="mitochondrion" evidence="2"/>
<name>A0A9E6YHV4_9NEOP</name>
<gene>
    <name evidence="2" type="primary">ND6</name>
</gene>
<evidence type="ECO:0000313" key="2">
    <source>
        <dbReference type="EMBL" id="UJY97339.1"/>
    </source>
</evidence>
<keyword evidence="2" id="KW-0496">Mitochondrion</keyword>
<dbReference type="CTD" id="4541"/>
<feature type="transmembrane region" description="Helical" evidence="1">
    <location>
        <begin position="53"/>
        <end position="71"/>
    </location>
</feature>
<accession>A0A9E6YHV4</accession>
<dbReference type="AlphaFoldDB" id="A0A9E6YHV4"/>
<evidence type="ECO:0000256" key="1">
    <source>
        <dbReference type="SAM" id="Phobius"/>
    </source>
</evidence>
<keyword evidence="1" id="KW-0812">Transmembrane</keyword>
<dbReference type="EMBL" id="MW793907">
    <property type="protein sequence ID" value="UJY97339.1"/>
    <property type="molecule type" value="Genomic_DNA"/>
</dbReference>
<protein>
    <submittedName>
        <fullName evidence="2">NADH dehydrogenase subunit 6</fullName>
    </submittedName>
</protein>
<proteinExistence type="predicted"/>
<feature type="transmembrane region" description="Helical" evidence="1">
    <location>
        <begin position="6"/>
        <end position="21"/>
    </location>
</feature>
<feature type="transmembrane region" description="Helical" evidence="1">
    <location>
        <begin position="136"/>
        <end position="156"/>
    </location>
</feature>
<feature type="transmembrane region" description="Helical" evidence="1">
    <location>
        <begin position="28"/>
        <end position="47"/>
    </location>
</feature>
<organism evidence="2">
    <name type="scientific">Psephenothrips eriobotryae</name>
    <dbReference type="NCBI Taxonomy" id="2913602"/>
    <lineage>
        <taxon>Eukaryota</taxon>
        <taxon>Metazoa</taxon>
        <taxon>Ecdysozoa</taxon>
        <taxon>Arthropoda</taxon>
        <taxon>Hexapoda</taxon>
        <taxon>Insecta</taxon>
        <taxon>Pterygota</taxon>
        <taxon>Neoptera</taxon>
        <taxon>Paraneoptera</taxon>
        <taxon>Thysanoptera</taxon>
        <taxon>Tubulifera</taxon>
        <taxon>Phlaeothripoidea</taxon>
        <taxon>Phlaeothripidae</taxon>
        <taxon>Phlaeothripinae</taxon>
        <taxon>Psephenothrips</taxon>
    </lineage>
</organism>
<keyword evidence="1" id="KW-1133">Transmembrane helix</keyword>
<dbReference type="GeneID" id="70624781"/>
<reference evidence="2" key="1">
    <citation type="submission" date="2021-03" db="EMBL/GenBank/DDBJ databases">
        <title>Studies on the comparative mitochondrial genomics and phylogeny of Phlaeothripidae (Thysanoptera).</title>
        <authorList>
            <person name="Xie D."/>
            <person name="Dang L."/>
        </authorList>
    </citation>
    <scope>NUCLEOTIDE SEQUENCE</scope>
</reference>
<dbReference type="RefSeq" id="YP_010270397.1">
    <property type="nucleotide sequence ID" value="NC_060726.1"/>
</dbReference>